<keyword evidence="1" id="KW-0175">Coiled coil</keyword>
<protein>
    <submittedName>
        <fullName evidence="3">Uncharacterized protein</fullName>
    </submittedName>
</protein>
<evidence type="ECO:0000313" key="4">
    <source>
        <dbReference type="Proteomes" id="UP000240493"/>
    </source>
</evidence>
<feature type="region of interest" description="Disordered" evidence="2">
    <location>
        <begin position="77"/>
        <end position="103"/>
    </location>
</feature>
<dbReference type="AlphaFoldDB" id="A0A2T3Z8A9"/>
<dbReference type="OrthoDB" id="4896233at2759"/>
<proteinExistence type="predicted"/>
<keyword evidence="4" id="KW-1185">Reference proteome</keyword>
<feature type="coiled-coil region" evidence="1">
    <location>
        <begin position="154"/>
        <end position="188"/>
    </location>
</feature>
<evidence type="ECO:0000256" key="1">
    <source>
        <dbReference type="SAM" id="Coils"/>
    </source>
</evidence>
<evidence type="ECO:0000256" key="2">
    <source>
        <dbReference type="SAM" id="MobiDB-lite"/>
    </source>
</evidence>
<feature type="compositionally biased region" description="Acidic residues" evidence="2">
    <location>
        <begin position="232"/>
        <end position="249"/>
    </location>
</feature>
<accession>A0A2T3Z8A9</accession>
<sequence>MRRRMARAFAERLLPRLVDIVVTDTNSTLQSQQDKSAHRRYSQSAFTSKQIYLTGEENKEKMSANSEWVSWYDKPHKRQSAAAPEKTSTLGADEKDASITDPSTVNLQSGVFNKVASTFTQLFSHKRSHLTRNQTQTRLGWTTTGELGVLRQEQDAQYEFMEELEQKIKDLKKEVEQLKGLVKAYEAKMERNDDLLQHCMHWITMAQVFGDVPVAKDRMGWKPGRDAALEGSSEDGSEDGDEGDNNLVW</sequence>
<organism evidence="3 4">
    <name type="scientific">Trichoderma asperellum (strain ATCC 204424 / CBS 433.97 / NBRC 101777)</name>
    <dbReference type="NCBI Taxonomy" id="1042311"/>
    <lineage>
        <taxon>Eukaryota</taxon>
        <taxon>Fungi</taxon>
        <taxon>Dikarya</taxon>
        <taxon>Ascomycota</taxon>
        <taxon>Pezizomycotina</taxon>
        <taxon>Sordariomycetes</taxon>
        <taxon>Hypocreomycetidae</taxon>
        <taxon>Hypocreales</taxon>
        <taxon>Hypocreaceae</taxon>
        <taxon>Trichoderma</taxon>
    </lineage>
</organism>
<reference evidence="3 4" key="1">
    <citation type="submission" date="2016-07" db="EMBL/GenBank/DDBJ databases">
        <title>Multiple horizontal gene transfer events from other fungi enriched the ability of initially mycotrophic Trichoderma (Ascomycota) to feed on dead plant biomass.</title>
        <authorList>
            <consortium name="DOE Joint Genome Institute"/>
            <person name="Aerts A."/>
            <person name="Atanasova L."/>
            <person name="Chenthamara K."/>
            <person name="Zhang J."/>
            <person name="Grujic M."/>
            <person name="Henrissat B."/>
            <person name="Kuo A."/>
            <person name="Salamov A."/>
            <person name="Lipzen A."/>
            <person name="Labutti K."/>
            <person name="Barry K."/>
            <person name="Miao Y."/>
            <person name="Rahimi M.J."/>
            <person name="Shen Q."/>
            <person name="Grigoriev I.V."/>
            <person name="Kubicek C.P."/>
            <person name="Druzhinina I.S."/>
        </authorList>
    </citation>
    <scope>NUCLEOTIDE SEQUENCE [LARGE SCALE GENOMIC DNA]</scope>
    <source>
        <strain evidence="3 4">CBS 433.97</strain>
    </source>
</reference>
<dbReference type="Proteomes" id="UP000240493">
    <property type="component" value="Unassembled WGS sequence"/>
</dbReference>
<dbReference type="EMBL" id="KZ679262">
    <property type="protein sequence ID" value="PTB41049.1"/>
    <property type="molecule type" value="Genomic_DNA"/>
</dbReference>
<gene>
    <name evidence="3" type="ORF">M441DRAFT_69467</name>
</gene>
<name>A0A2T3Z8A9_TRIA4</name>
<evidence type="ECO:0000313" key="3">
    <source>
        <dbReference type="EMBL" id="PTB41049.1"/>
    </source>
</evidence>
<feature type="region of interest" description="Disordered" evidence="2">
    <location>
        <begin position="222"/>
        <end position="249"/>
    </location>
</feature>